<evidence type="ECO:0000256" key="1">
    <source>
        <dbReference type="SAM" id="MobiDB-lite"/>
    </source>
</evidence>
<evidence type="ECO:0000313" key="2">
    <source>
        <dbReference type="EMBL" id="SDE90137.1"/>
    </source>
</evidence>
<evidence type="ECO:0000313" key="3">
    <source>
        <dbReference type="Proteomes" id="UP000199344"/>
    </source>
</evidence>
<keyword evidence="3" id="KW-1185">Reference proteome</keyword>
<proteinExistence type="predicted"/>
<dbReference type="OrthoDB" id="7632421at2"/>
<gene>
    <name evidence="2" type="ORF">SAMN05421538_11433</name>
</gene>
<reference evidence="2 3" key="1">
    <citation type="submission" date="2016-10" db="EMBL/GenBank/DDBJ databases">
        <authorList>
            <person name="de Groot N.N."/>
        </authorList>
    </citation>
    <scope>NUCLEOTIDE SEQUENCE [LARGE SCALE GENOMIC DNA]</scope>
    <source>
        <strain evidence="2 3">DSM 22220</strain>
    </source>
</reference>
<dbReference type="AlphaFoldDB" id="A0A1G7GPT1"/>
<dbReference type="RefSeq" id="WP_143025703.1">
    <property type="nucleotide sequence ID" value="NZ_FNAH01000014.1"/>
</dbReference>
<name>A0A1G7GPT1_9RHOB</name>
<accession>A0A1G7GPT1</accession>
<organism evidence="2 3">
    <name type="scientific">Paracoccus isoporae</name>
    <dbReference type="NCBI Taxonomy" id="591205"/>
    <lineage>
        <taxon>Bacteria</taxon>
        <taxon>Pseudomonadati</taxon>
        <taxon>Pseudomonadota</taxon>
        <taxon>Alphaproteobacteria</taxon>
        <taxon>Rhodobacterales</taxon>
        <taxon>Paracoccaceae</taxon>
        <taxon>Paracoccus</taxon>
    </lineage>
</organism>
<dbReference type="Proteomes" id="UP000199344">
    <property type="component" value="Unassembled WGS sequence"/>
</dbReference>
<dbReference type="EMBL" id="FNAH01000014">
    <property type="protein sequence ID" value="SDE90137.1"/>
    <property type="molecule type" value="Genomic_DNA"/>
</dbReference>
<sequence>MDRTPASNQPIETLRDGRLKATLWENQGENGPYHTVTLAEVYEDKDGHLQETSSFSAGELLRVAELAREAHGLIRDLRREHNLERTTEREAPKREERPHRPRRPAPDRFAGREGPSLDR</sequence>
<feature type="region of interest" description="Disordered" evidence="1">
    <location>
        <begin position="79"/>
        <end position="119"/>
    </location>
</feature>
<protein>
    <submittedName>
        <fullName evidence="2">Uncharacterized protein</fullName>
    </submittedName>
</protein>